<evidence type="ECO:0000313" key="5">
    <source>
        <dbReference type="Proteomes" id="UP000749293"/>
    </source>
</evidence>
<keyword evidence="2 4" id="KW-0689">Ribosomal protein</keyword>
<evidence type="ECO:0000256" key="2">
    <source>
        <dbReference type="ARBA" id="ARBA00022980"/>
    </source>
</evidence>
<dbReference type="GO" id="GO:0005762">
    <property type="term" value="C:mitochondrial large ribosomal subunit"/>
    <property type="evidence" value="ECO:0007669"/>
    <property type="project" value="TreeGrafter"/>
</dbReference>
<dbReference type="PANTHER" id="PTHR13528">
    <property type="entry name" value="39S RIBOSOMAL PROTEIN L28, MITOCHONDRIAL"/>
    <property type="match status" value="1"/>
</dbReference>
<reference evidence="4" key="1">
    <citation type="submission" date="2020-03" db="EMBL/GenBank/DDBJ databases">
        <title>Site-based positive gene gene selection in Geosmithia morbida across the United States reveals a broad range of putative effectors and factors for local host and environmental adapation.</title>
        <authorList>
            <person name="Onufrak A."/>
            <person name="Murdoch R.W."/>
            <person name="Gazis R."/>
            <person name="Huff M."/>
            <person name="Staton M."/>
            <person name="Klingeman W."/>
            <person name="Hadziabdic D."/>
        </authorList>
    </citation>
    <scope>NUCLEOTIDE SEQUENCE</scope>
    <source>
        <strain evidence="4">1262</strain>
    </source>
</reference>
<dbReference type="EMBL" id="JAANYQ010000002">
    <property type="protein sequence ID" value="KAF4125929.1"/>
    <property type="molecule type" value="Genomic_DNA"/>
</dbReference>
<dbReference type="InterPro" id="IPR026569">
    <property type="entry name" value="Ribosomal_bL28"/>
</dbReference>
<keyword evidence="5" id="KW-1185">Reference proteome</keyword>
<dbReference type="PANTHER" id="PTHR13528:SF2">
    <property type="entry name" value="LARGE RIBOSOMAL SUBUNIT PROTEIN BL28M"/>
    <property type="match status" value="1"/>
</dbReference>
<comment type="similarity">
    <text evidence="1">Belongs to the bacterial ribosomal protein bL28 family.</text>
</comment>
<dbReference type="InterPro" id="IPR037147">
    <property type="entry name" value="Ribosomal_bL28_sf"/>
</dbReference>
<dbReference type="Gene3D" id="2.30.170.40">
    <property type="entry name" value="Ribosomal protein L28/L24"/>
    <property type="match status" value="1"/>
</dbReference>
<protein>
    <submittedName>
        <fullName evidence="4">Large subunit ribosomal protein L28</fullName>
    </submittedName>
</protein>
<dbReference type="Proteomes" id="UP000749293">
    <property type="component" value="Unassembled WGS sequence"/>
</dbReference>
<dbReference type="GeneID" id="55967405"/>
<dbReference type="Pfam" id="PF00830">
    <property type="entry name" value="Ribosomal_L28"/>
    <property type="match status" value="1"/>
</dbReference>
<dbReference type="RefSeq" id="XP_035324581.1">
    <property type="nucleotide sequence ID" value="XM_035463157.1"/>
</dbReference>
<dbReference type="SUPFAM" id="SSF143800">
    <property type="entry name" value="L28p-like"/>
    <property type="match status" value="1"/>
</dbReference>
<evidence type="ECO:0000256" key="1">
    <source>
        <dbReference type="ARBA" id="ARBA00008760"/>
    </source>
</evidence>
<name>A0A9P5D8W8_9HYPO</name>
<accession>A0A9P5D8W8</accession>
<evidence type="ECO:0000256" key="3">
    <source>
        <dbReference type="ARBA" id="ARBA00023274"/>
    </source>
</evidence>
<evidence type="ECO:0000313" key="4">
    <source>
        <dbReference type="EMBL" id="KAF4125929.1"/>
    </source>
</evidence>
<sequence>MSTTSLLNPLRRSAYLASATMRNGAVAAAEVASPLCTPVCQQQRRDFSTSPSLSIKTIRPARLPKRVIPPYPYGERRVYKQSNKGLYGSARIQFGNNVSEKHQVKTQRFWRPNVHVRVYMSPSLGAKVKTRLTMRVLKTIKREGGLENYLLKDKPARVKELGPSGWNLRCLLMQTRAVQERLNLERVAMGLNPQPVRDYDDIVSYALDAATPGKLSLRSRETLADLELEDVFTIGDDAAAVGGFTGGAVEEITDEMEAEFIQKMEAQEQQQQQPKA</sequence>
<dbReference type="OrthoDB" id="361870at2759"/>
<keyword evidence="3" id="KW-0687">Ribonucleoprotein</keyword>
<dbReference type="GO" id="GO:0003735">
    <property type="term" value="F:structural constituent of ribosome"/>
    <property type="evidence" value="ECO:0007669"/>
    <property type="project" value="InterPro"/>
</dbReference>
<proteinExistence type="inferred from homology"/>
<organism evidence="4 5">
    <name type="scientific">Geosmithia morbida</name>
    <dbReference type="NCBI Taxonomy" id="1094350"/>
    <lineage>
        <taxon>Eukaryota</taxon>
        <taxon>Fungi</taxon>
        <taxon>Dikarya</taxon>
        <taxon>Ascomycota</taxon>
        <taxon>Pezizomycotina</taxon>
        <taxon>Sordariomycetes</taxon>
        <taxon>Hypocreomycetidae</taxon>
        <taxon>Hypocreales</taxon>
        <taxon>Bionectriaceae</taxon>
        <taxon>Geosmithia</taxon>
    </lineage>
</organism>
<dbReference type="InterPro" id="IPR034704">
    <property type="entry name" value="Ribosomal_bL28/bL31-like_sf"/>
</dbReference>
<comment type="caution">
    <text evidence="4">The sequence shown here is derived from an EMBL/GenBank/DDBJ whole genome shotgun (WGS) entry which is preliminary data.</text>
</comment>
<gene>
    <name evidence="4" type="ORF">GMORB2_1175</name>
</gene>
<dbReference type="AlphaFoldDB" id="A0A9P5D8W8"/>